<sequence>MSSLCSSCPAPRLVPLQREGATLPGLPRGMLGDRAALALVRWLRSLLTPRFCHRLFLRASVRLWGSPAPVPDLKTLRPCAGHLDQNFLVNPPCLIGGARKLGVQLLQTAPEFRRPDPPTPSPVA</sequence>
<name>A0A9Q1DA42_CONCO</name>
<proteinExistence type="predicted"/>
<dbReference type="AlphaFoldDB" id="A0A9Q1DA42"/>
<protein>
    <submittedName>
        <fullName evidence="1">Uncharacterized protein</fullName>
    </submittedName>
</protein>
<gene>
    <name evidence="1" type="ORF">COCON_G00160830</name>
</gene>
<accession>A0A9Q1DA42</accession>
<comment type="caution">
    <text evidence="1">The sequence shown here is derived from an EMBL/GenBank/DDBJ whole genome shotgun (WGS) entry which is preliminary data.</text>
</comment>
<organism evidence="1 2">
    <name type="scientific">Conger conger</name>
    <name type="common">Conger eel</name>
    <name type="synonym">Muraena conger</name>
    <dbReference type="NCBI Taxonomy" id="82655"/>
    <lineage>
        <taxon>Eukaryota</taxon>
        <taxon>Metazoa</taxon>
        <taxon>Chordata</taxon>
        <taxon>Craniata</taxon>
        <taxon>Vertebrata</taxon>
        <taxon>Euteleostomi</taxon>
        <taxon>Actinopterygii</taxon>
        <taxon>Neopterygii</taxon>
        <taxon>Teleostei</taxon>
        <taxon>Anguilliformes</taxon>
        <taxon>Congridae</taxon>
        <taxon>Conger</taxon>
    </lineage>
</organism>
<dbReference type="EMBL" id="JAFJMO010000011">
    <property type="protein sequence ID" value="KAJ8263626.1"/>
    <property type="molecule type" value="Genomic_DNA"/>
</dbReference>
<evidence type="ECO:0000313" key="1">
    <source>
        <dbReference type="EMBL" id="KAJ8263626.1"/>
    </source>
</evidence>
<evidence type="ECO:0000313" key="2">
    <source>
        <dbReference type="Proteomes" id="UP001152803"/>
    </source>
</evidence>
<dbReference type="Proteomes" id="UP001152803">
    <property type="component" value="Unassembled WGS sequence"/>
</dbReference>
<keyword evidence="2" id="KW-1185">Reference proteome</keyword>
<reference evidence="1" key="1">
    <citation type="journal article" date="2023" name="Science">
        <title>Genome structures resolve the early diversification of teleost fishes.</title>
        <authorList>
            <person name="Parey E."/>
            <person name="Louis A."/>
            <person name="Montfort J."/>
            <person name="Bouchez O."/>
            <person name="Roques C."/>
            <person name="Iampietro C."/>
            <person name="Lluch J."/>
            <person name="Castinel A."/>
            <person name="Donnadieu C."/>
            <person name="Desvignes T."/>
            <person name="Floi Bucao C."/>
            <person name="Jouanno E."/>
            <person name="Wen M."/>
            <person name="Mejri S."/>
            <person name="Dirks R."/>
            <person name="Jansen H."/>
            <person name="Henkel C."/>
            <person name="Chen W.J."/>
            <person name="Zahm M."/>
            <person name="Cabau C."/>
            <person name="Klopp C."/>
            <person name="Thompson A.W."/>
            <person name="Robinson-Rechavi M."/>
            <person name="Braasch I."/>
            <person name="Lecointre G."/>
            <person name="Bobe J."/>
            <person name="Postlethwait J.H."/>
            <person name="Berthelot C."/>
            <person name="Roest Crollius H."/>
            <person name="Guiguen Y."/>
        </authorList>
    </citation>
    <scope>NUCLEOTIDE SEQUENCE</scope>
    <source>
        <strain evidence="1">Concon-B</strain>
    </source>
</reference>